<keyword evidence="6" id="KW-0328">Glycosyltransferase</keyword>
<keyword evidence="7" id="KW-0808">Transferase</keyword>
<dbReference type="UniPathway" id="UPA00378"/>
<evidence type="ECO:0000256" key="12">
    <source>
        <dbReference type="ARBA" id="ARBA00023253"/>
    </source>
</evidence>
<dbReference type="GO" id="GO:0007219">
    <property type="term" value="P:Notch signaling pathway"/>
    <property type="evidence" value="ECO:0007669"/>
    <property type="project" value="UniProtKB-KW"/>
</dbReference>
<keyword evidence="12" id="KW-0294">Fucose metabolism</keyword>
<dbReference type="GO" id="GO:0006004">
    <property type="term" value="P:fucose metabolic process"/>
    <property type="evidence" value="ECO:0007669"/>
    <property type="project" value="UniProtKB-KW"/>
</dbReference>
<proteinExistence type="inferred from homology"/>
<comment type="similarity">
    <text evidence="3">Belongs to the glycosyltransferase 65 family.</text>
</comment>
<keyword evidence="13" id="KW-0119">Carbohydrate metabolism</keyword>
<reference evidence="19" key="1">
    <citation type="submission" date="2016-11" db="UniProtKB">
        <authorList>
            <consortium name="WormBaseParasite"/>
        </authorList>
    </citation>
    <scope>IDENTIFICATION</scope>
</reference>
<evidence type="ECO:0000256" key="16">
    <source>
        <dbReference type="ARBA" id="ARBA00048647"/>
    </source>
</evidence>
<comment type="catalytic activity">
    <reaction evidence="16">
        <text>L-seryl-[protein] + GDP-beta-L-fucose = 3-O-(alpha-L-fucosyl)-L-seryl-[protein] + GDP + H(+)</text>
        <dbReference type="Rhea" id="RHEA:63644"/>
        <dbReference type="Rhea" id="RHEA-COMP:9863"/>
        <dbReference type="Rhea" id="RHEA-COMP:17914"/>
        <dbReference type="ChEBI" id="CHEBI:15378"/>
        <dbReference type="ChEBI" id="CHEBI:29999"/>
        <dbReference type="ChEBI" id="CHEBI:57273"/>
        <dbReference type="ChEBI" id="CHEBI:58189"/>
        <dbReference type="ChEBI" id="CHEBI:189632"/>
        <dbReference type="EC" id="2.4.1.221"/>
    </reaction>
    <physiologicalReaction direction="left-to-right" evidence="16">
        <dbReference type="Rhea" id="RHEA:63645"/>
    </physiologicalReaction>
</comment>
<keyword evidence="11" id="KW-0325">Glycoprotein</keyword>
<organism evidence="18 19">
    <name type="scientific">Heterorhabditis bacteriophora</name>
    <name type="common">Entomopathogenic nematode worm</name>
    <dbReference type="NCBI Taxonomy" id="37862"/>
    <lineage>
        <taxon>Eukaryota</taxon>
        <taxon>Metazoa</taxon>
        <taxon>Ecdysozoa</taxon>
        <taxon>Nematoda</taxon>
        <taxon>Chromadorea</taxon>
        <taxon>Rhabditida</taxon>
        <taxon>Rhabditina</taxon>
        <taxon>Rhabditomorpha</taxon>
        <taxon>Strongyloidea</taxon>
        <taxon>Heterorhabditidae</taxon>
        <taxon>Heterorhabditis</taxon>
    </lineage>
</organism>
<evidence type="ECO:0000256" key="6">
    <source>
        <dbReference type="ARBA" id="ARBA00022676"/>
    </source>
</evidence>
<evidence type="ECO:0000313" key="18">
    <source>
        <dbReference type="Proteomes" id="UP000095283"/>
    </source>
</evidence>
<evidence type="ECO:0000256" key="9">
    <source>
        <dbReference type="ARBA" id="ARBA00022976"/>
    </source>
</evidence>
<comment type="pathway">
    <text evidence="2">Protein modification; protein glycosylation.</text>
</comment>
<dbReference type="AlphaFoldDB" id="A0A1I7XUW2"/>
<evidence type="ECO:0000256" key="8">
    <source>
        <dbReference type="ARBA" id="ARBA00022824"/>
    </source>
</evidence>
<evidence type="ECO:0000256" key="5">
    <source>
        <dbReference type="ARBA" id="ARBA00021745"/>
    </source>
</evidence>
<dbReference type="Gene3D" id="3.40.50.11350">
    <property type="match status" value="1"/>
</dbReference>
<keyword evidence="18" id="KW-1185">Reference proteome</keyword>
<dbReference type="InterPro" id="IPR019378">
    <property type="entry name" value="GDP-Fuc_O-FucTrfase"/>
</dbReference>
<evidence type="ECO:0000256" key="14">
    <source>
        <dbReference type="ARBA" id="ARBA00033080"/>
    </source>
</evidence>
<keyword evidence="8" id="KW-0256">Endoplasmic reticulum</keyword>
<feature type="compositionally biased region" description="Basic and acidic residues" evidence="17">
    <location>
        <begin position="212"/>
        <end position="225"/>
    </location>
</feature>
<sequence length="267" mass="30285">MVPFEHIFRVSAVSKYLKVVTMAEFTKHMSKLWPKNNRTGSVKTWTERFPPSEYPVLAFSSAPAPFPSRQNSWELQRYLKWNSRITARAKHFINSKITRPFLAVHLRNDMDWGRVCEHISPNGADQPLFASAQCLGEGHYDGKLTKEICSPSKDTIFGDIVTEVGRIGAKSVFIASDKDHMIEDINDALRAYDLIKSVTGDEDDELVDDESISSKETTENDHDVLDELMDREDHPEYESAGDPLMSEDNYDFAVMDVASNGMKRKAC</sequence>
<keyword evidence="9" id="KW-0914">Notch signaling pathway</keyword>
<dbReference type="GO" id="GO:0005783">
    <property type="term" value="C:endoplasmic reticulum"/>
    <property type="evidence" value="ECO:0007669"/>
    <property type="project" value="UniProtKB-SubCell"/>
</dbReference>
<dbReference type="WBParaSite" id="Hba_21544">
    <property type="protein sequence ID" value="Hba_21544"/>
    <property type="gene ID" value="Hba_21544"/>
</dbReference>
<evidence type="ECO:0000256" key="4">
    <source>
        <dbReference type="ARBA" id="ARBA00012196"/>
    </source>
</evidence>
<evidence type="ECO:0000256" key="7">
    <source>
        <dbReference type="ARBA" id="ARBA00022679"/>
    </source>
</evidence>
<evidence type="ECO:0000256" key="3">
    <source>
        <dbReference type="ARBA" id="ARBA00010626"/>
    </source>
</evidence>
<dbReference type="PANTHER" id="PTHR21420:SF10">
    <property type="entry name" value="GDP-FUCOSE PROTEIN O-FUCOSYLTRANSFERASE 1"/>
    <property type="match status" value="1"/>
</dbReference>
<comment type="catalytic activity">
    <reaction evidence="15">
        <text>L-threonyl-[protein] + GDP-beta-L-fucose = 3-O-(alpha-L-fucosyl)-L-threonyl-[protein] + GDP + H(+)</text>
        <dbReference type="Rhea" id="RHEA:70491"/>
        <dbReference type="Rhea" id="RHEA-COMP:11060"/>
        <dbReference type="Rhea" id="RHEA-COMP:17915"/>
        <dbReference type="ChEBI" id="CHEBI:15378"/>
        <dbReference type="ChEBI" id="CHEBI:30013"/>
        <dbReference type="ChEBI" id="CHEBI:57273"/>
        <dbReference type="ChEBI" id="CHEBI:58189"/>
        <dbReference type="ChEBI" id="CHEBI:189631"/>
        <dbReference type="EC" id="2.4.1.221"/>
    </reaction>
    <physiologicalReaction direction="left-to-right" evidence="15">
        <dbReference type="Rhea" id="RHEA:70492"/>
    </physiologicalReaction>
</comment>
<feature type="region of interest" description="Disordered" evidence="17">
    <location>
        <begin position="203"/>
        <end position="245"/>
    </location>
</feature>
<dbReference type="Pfam" id="PF10250">
    <property type="entry name" value="O-FucT"/>
    <property type="match status" value="1"/>
</dbReference>
<evidence type="ECO:0000313" key="19">
    <source>
        <dbReference type="WBParaSite" id="Hba_21544"/>
    </source>
</evidence>
<evidence type="ECO:0000256" key="17">
    <source>
        <dbReference type="SAM" id="MobiDB-lite"/>
    </source>
</evidence>
<name>A0A1I7XUW2_HETBA</name>
<accession>A0A1I7XUW2</accession>
<dbReference type="EC" id="2.4.1.221" evidence="4"/>
<comment type="subcellular location">
    <subcellularLocation>
        <location evidence="1">Endoplasmic reticulum</location>
    </subcellularLocation>
</comment>
<dbReference type="Gene3D" id="3.40.50.11340">
    <property type="match status" value="2"/>
</dbReference>
<evidence type="ECO:0000256" key="11">
    <source>
        <dbReference type="ARBA" id="ARBA00023180"/>
    </source>
</evidence>
<keyword evidence="10" id="KW-1015">Disulfide bond</keyword>
<dbReference type="InterPro" id="IPR039922">
    <property type="entry name" value="POFUT1"/>
</dbReference>
<dbReference type="PANTHER" id="PTHR21420">
    <property type="entry name" value="GDP-FUCOSE PROTEIN O-FUCOSYLTRANSFERASE 1"/>
    <property type="match status" value="1"/>
</dbReference>
<dbReference type="GO" id="GO:0046922">
    <property type="term" value="F:peptide-O-fucosyltransferase activity"/>
    <property type="evidence" value="ECO:0007669"/>
    <property type="project" value="UniProtKB-EC"/>
</dbReference>
<evidence type="ECO:0000256" key="1">
    <source>
        <dbReference type="ARBA" id="ARBA00004240"/>
    </source>
</evidence>
<dbReference type="Proteomes" id="UP000095283">
    <property type="component" value="Unplaced"/>
</dbReference>
<evidence type="ECO:0000256" key="13">
    <source>
        <dbReference type="ARBA" id="ARBA00023277"/>
    </source>
</evidence>
<protein>
    <recommendedName>
        <fullName evidence="5">GDP-fucose protein O-fucosyltransferase 1</fullName>
        <ecNumber evidence="4">2.4.1.221</ecNumber>
    </recommendedName>
    <alternativeName>
        <fullName evidence="14">Peptide-O-fucosyltransferase 1</fullName>
    </alternativeName>
</protein>
<evidence type="ECO:0000256" key="15">
    <source>
        <dbReference type="ARBA" id="ARBA00047273"/>
    </source>
</evidence>
<evidence type="ECO:0000256" key="2">
    <source>
        <dbReference type="ARBA" id="ARBA00004922"/>
    </source>
</evidence>
<evidence type="ECO:0000256" key="10">
    <source>
        <dbReference type="ARBA" id="ARBA00023157"/>
    </source>
</evidence>